<sequence>VHFSGIVSASFKTLNEGQKVAFELGNGAKGEHAINVTVIE</sequence>
<evidence type="ECO:0000313" key="3">
    <source>
        <dbReference type="Proteomes" id="UP001197827"/>
    </source>
</evidence>
<comment type="caution">
    <text evidence="2">The sequence shown here is derived from an EMBL/GenBank/DDBJ whole genome shotgun (WGS) entry which is preliminary data.</text>
</comment>
<dbReference type="EMBL" id="JAJDKQ010000163">
    <property type="protein sequence ID" value="MCB8563418.1"/>
    <property type="molecule type" value="Genomic_DNA"/>
</dbReference>
<dbReference type="Gene3D" id="2.40.50.140">
    <property type="entry name" value="Nucleic acid-binding proteins"/>
    <property type="match status" value="1"/>
</dbReference>
<evidence type="ECO:0000313" key="2">
    <source>
        <dbReference type="EMBL" id="MCB8563418.1"/>
    </source>
</evidence>
<dbReference type="Pfam" id="PF00313">
    <property type="entry name" value="CSD"/>
    <property type="match status" value="1"/>
</dbReference>
<dbReference type="AlphaFoldDB" id="A0AAW4VP64"/>
<dbReference type="PROSITE" id="PS51857">
    <property type="entry name" value="CSD_2"/>
    <property type="match status" value="1"/>
</dbReference>
<dbReference type="Proteomes" id="UP001197827">
    <property type="component" value="Unassembled WGS sequence"/>
</dbReference>
<accession>A0AAW4VP64</accession>
<dbReference type="GO" id="GO:0003676">
    <property type="term" value="F:nucleic acid binding"/>
    <property type="evidence" value="ECO:0007669"/>
    <property type="project" value="InterPro"/>
</dbReference>
<name>A0AAW4VP64_9FIRM</name>
<evidence type="ECO:0000259" key="1">
    <source>
        <dbReference type="PROSITE" id="PS51857"/>
    </source>
</evidence>
<reference evidence="2" key="1">
    <citation type="submission" date="2021-10" db="EMBL/GenBank/DDBJ databases">
        <title>Collection of gut derived symbiotic bacterial strains cultured from healthy donors.</title>
        <authorList>
            <person name="Lin H."/>
            <person name="Littmann E."/>
            <person name="Kohout C."/>
            <person name="Pamer E.G."/>
        </authorList>
    </citation>
    <scope>NUCLEOTIDE SEQUENCE</scope>
    <source>
        <strain evidence="2">DFI.5.2</strain>
    </source>
</reference>
<gene>
    <name evidence="2" type="ORF">LJD74_15645</name>
</gene>
<protein>
    <submittedName>
        <fullName evidence="2">Cold shock domain-containing protein</fullName>
    </submittedName>
</protein>
<feature type="non-terminal residue" evidence="2">
    <location>
        <position position="1"/>
    </location>
</feature>
<organism evidence="2 3">
    <name type="scientific">Faecalibacillus intestinalis</name>
    <dbReference type="NCBI Taxonomy" id="1982626"/>
    <lineage>
        <taxon>Bacteria</taxon>
        <taxon>Bacillati</taxon>
        <taxon>Bacillota</taxon>
        <taxon>Erysipelotrichia</taxon>
        <taxon>Erysipelotrichales</taxon>
        <taxon>Coprobacillaceae</taxon>
        <taxon>Faecalibacillus</taxon>
    </lineage>
</organism>
<feature type="domain" description="CSD" evidence="1">
    <location>
        <begin position="1"/>
        <end position="38"/>
    </location>
</feature>
<dbReference type="InterPro" id="IPR002059">
    <property type="entry name" value="CSP_DNA-bd"/>
</dbReference>
<dbReference type="InterPro" id="IPR012340">
    <property type="entry name" value="NA-bd_OB-fold"/>
</dbReference>
<proteinExistence type="predicted"/>
<dbReference type="SUPFAM" id="SSF50249">
    <property type="entry name" value="Nucleic acid-binding proteins"/>
    <property type="match status" value="1"/>
</dbReference>